<evidence type="ECO:0000313" key="2">
    <source>
        <dbReference type="EMBL" id="KAF4320323.1"/>
    </source>
</evidence>
<gene>
    <name evidence="2" type="ORF">G195_003162</name>
</gene>
<comment type="caution">
    <text evidence="2">The sequence shown here is derived from an EMBL/GenBank/DDBJ whole genome shotgun (WGS) entry which is preliminary data.</text>
</comment>
<reference evidence="2" key="2">
    <citation type="submission" date="2020-02" db="EMBL/GenBank/DDBJ databases">
        <authorList>
            <person name="Studholme D.J."/>
        </authorList>
    </citation>
    <scope>NUCLEOTIDE SEQUENCE</scope>
    <source>
        <strain evidence="2">00238/432</strain>
    </source>
</reference>
<feature type="region of interest" description="Disordered" evidence="1">
    <location>
        <begin position="83"/>
        <end position="114"/>
    </location>
</feature>
<dbReference type="AlphaFoldDB" id="A0A8J4SDM7"/>
<sequence>MLRNEARITAIPLPKVVAHYQIDMESCKEVHDELNTTHELPPPDPADSTEKEPSCELDSNSSSDEEDNERKLWQQLLRPIASQSQELHSSNNSEQQQKSTLDIKTSNVDNEQEPWNYPISTFDDLHSDERQYVRYKSKHRTNQLLSAQGDSELRWREHPHSIEANLEESLSKVKLRNAVDLANSLAGSKQQKRLLQALIDADAKVIEEERVMEEYKGHRQRLSRINARQVVQPQSRRGNDHMKKLATLHLDSPWQARNWKAKVVLQQRKEQEETANAQQNPTLLSRSGKKMQPHRSDTNLNTIPGSASATSSESSKRPNEMLVAAQVGDKFRNIETVEKAALDPLTAVNSHDLLVRCSEIRQNKDKHVRALNLHRDRFLDDEAEWEEMRQNQINVVRRHLRRKLYQDVQQIQIGGMEYVYSPLFLPSADENPLH</sequence>
<protein>
    <submittedName>
        <fullName evidence="2">Uncharacterized protein</fullName>
    </submittedName>
</protein>
<proteinExistence type="predicted"/>
<feature type="compositionally biased region" description="Polar residues" evidence="1">
    <location>
        <begin position="274"/>
        <end position="285"/>
    </location>
</feature>
<feature type="compositionally biased region" description="Polar residues" evidence="1">
    <location>
        <begin position="83"/>
        <end position="109"/>
    </location>
</feature>
<name>A0A8J4SDM7_9STRA</name>
<accession>A0A8J4SDM7</accession>
<dbReference type="Proteomes" id="UP000702964">
    <property type="component" value="Unassembled WGS sequence"/>
</dbReference>
<reference evidence="2" key="1">
    <citation type="journal article" date="2015" name="Genom Data">
        <title>Draft genome sequences of Phytophthora kernoviae and Phytophthora ramorum lineage EU2 from Scotland.</title>
        <authorList>
            <person name="Sambles C."/>
            <person name="Schlenzig A."/>
            <person name="O'Neill P."/>
            <person name="Grant M."/>
            <person name="Studholme D.J."/>
        </authorList>
    </citation>
    <scope>NUCLEOTIDE SEQUENCE</scope>
    <source>
        <strain evidence="2">00238/432</strain>
    </source>
</reference>
<evidence type="ECO:0000256" key="1">
    <source>
        <dbReference type="SAM" id="MobiDB-lite"/>
    </source>
</evidence>
<feature type="region of interest" description="Disordered" evidence="1">
    <location>
        <begin position="31"/>
        <end position="71"/>
    </location>
</feature>
<dbReference type="EMBL" id="AOFI03000161">
    <property type="protein sequence ID" value="KAF4320323.1"/>
    <property type="molecule type" value="Genomic_DNA"/>
</dbReference>
<organism evidence="2 3">
    <name type="scientific">Phytophthora kernoviae 00238/432</name>
    <dbReference type="NCBI Taxonomy" id="1284355"/>
    <lineage>
        <taxon>Eukaryota</taxon>
        <taxon>Sar</taxon>
        <taxon>Stramenopiles</taxon>
        <taxon>Oomycota</taxon>
        <taxon>Peronosporomycetes</taxon>
        <taxon>Peronosporales</taxon>
        <taxon>Peronosporaceae</taxon>
        <taxon>Phytophthora</taxon>
    </lineage>
</organism>
<feature type="region of interest" description="Disordered" evidence="1">
    <location>
        <begin position="267"/>
        <end position="318"/>
    </location>
</feature>
<evidence type="ECO:0000313" key="3">
    <source>
        <dbReference type="Proteomes" id="UP000702964"/>
    </source>
</evidence>